<dbReference type="Pfam" id="PF06293">
    <property type="entry name" value="Kdo"/>
    <property type="match status" value="1"/>
</dbReference>
<evidence type="ECO:0000313" key="2">
    <source>
        <dbReference type="EMBL" id="PWY93935.1"/>
    </source>
</evidence>
<dbReference type="SUPFAM" id="SSF56112">
    <property type="entry name" value="Protein kinase-like (PK-like)"/>
    <property type="match status" value="1"/>
</dbReference>
<reference evidence="2 3" key="1">
    <citation type="submission" date="2016-12" db="EMBL/GenBank/DDBJ databases">
        <title>The genomes of Aspergillus section Nigri reveals drivers in fungal speciation.</title>
        <authorList>
            <consortium name="DOE Joint Genome Institute"/>
            <person name="Vesth T.C."/>
            <person name="Nybo J."/>
            <person name="Theobald S."/>
            <person name="Brandl J."/>
            <person name="Frisvad J.C."/>
            <person name="Nielsen K.F."/>
            <person name="Lyhne E.K."/>
            <person name="Kogle M.E."/>
            <person name="Kuo A."/>
            <person name="Riley R."/>
            <person name="Clum A."/>
            <person name="Nolan M."/>
            <person name="Lipzen A."/>
            <person name="Salamov A."/>
            <person name="Henrissat B."/>
            <person name="Wiebenga A."/>
            <person name="De Vries R.P."/>
            <person name="Grigoriev I.V."/>
            <person name="Mortensen U.H."/>
            <person name="Andersen M.R."/>
            <person name="Baker S.E."/>
        </authorList>
    </citation>
    <scope>NUCLEOTIDE SEQUENCE [LARGE SCALE GENOMIC DNA]</scope>
    <source>
        <strain evidence="2 3">CBS 115572</strain>
    </source>
</reference>
<dbReference type="InterPro" id="IPR011009">
    <property type="entry name" value="Kinase-like_dom_sf"/>
</dbReference>
<dbReference type="Gene3D" id="1.10.510.10">
    <property type="entry name" value="Transferase(Phosphotransferase) domain 1"/>
    <property type="match status" value="1"/>
</dbReference>
<evidence type="ECO:0000259" key="1">
    <source>
        <dbReference type="PROSITE" id="PS50011"/>
    </source>
</evidence>
<dbReference type="STRING" id="1450535.A0A317X6H9"/>
<dbReference type="GeneID" id="37111859"/>
<dbReference type="PROSITE" id="PS50011">
    <property type="entry name" value="PROTEIN_KINASE_DOM"/>
    <property type="match status" value="1"/>
</dbReference>
<protein>
    <recommendedName>
        <fullName evidence="1">Protein kinase domain-containing protein</fullName>
    </recommendedName>
</protein>
<gene>
    <name evidence="2" type="ORF">BO94DRAFT_509921</name>
</gene>
<dbReference type="Proteomes" id="UP000246702">
    <property type="component" value="Unassembled WGS sequence"/>
</dbReference>
<dbReference type="GO" id="GO:0004672">
    <property type="term" value="F:protein kinase activity"/>
    <property type="evidence" value="ECO:0007669"/>
    <property type="project" value="InterPro"/>
</dbReference>
<keyword evidence="3" id="KW-1185">Reference proteome</keyword>
<dbReference type="OrthoDB" id="4062651at2759"/>
<sequence length="310" mass="34515">MAQPLNTEELPPYDILDFSHGTNTTTSLTILCYGLRFHITVSTTNIQDDPQATEQYLSLLQKLDSEDYAEEENDKESTEGGDPMENICFWIAIKCHPAYLSAAVLALRIPYVEDSKIMLIQDEADGDGDVLLSRRPKKVSLVESGAIRFYKPTYCSEQADREILALDRIKSMGLSDVRVPRVYELVKGQEDHTDSTNISGILLEYIEHRGTLADIDMDDTPWHVREKWIEQFQSMIGRLHAAGIVWGDAKPDNVLVDANGEDLWVVDFEGGVTEGWVDADKAESREGDLQGVLRIMGFLGGSDGSKGVAV</sequence>
<accession>A0A317X6H9</accession>
<organism evidence="2 3">
    <name type="scientific">Aspergillus sclerotioniger CBS 115572</name>
    <dbReference type="NCBI Taxonomy" id="1450535"/>
    <lineage>
        <taxon>Eukaryota</taxon>
        <taxon>Fungi</taxon>
        <taxon>Dikarya</taxon>
        <taxon>Ascomycota</taxon>
        <taxon>Pezizomycotina</taxon>
        <taxon>Eurotiomycetes</taxon>
        <taxon>Eurotiomycetidae</taxon>
        <taxon>Eurotiales</taxon>
        <taxon>Aspergillaceae</taxon>
        <taxon>Aspergillus</taxon>
        <taxon>Aspergillus subgen. Circumdati</taxon>
    </lineage>
</organism>
<proteinExistence type="predicted"/>
<name>A0A317X6H9_9EURO</name>
<feature type="domain" description="Protein kinase" evidence="1">
    <location>
        <begin position="119"/>
        <end position="310"/>
    </location>
</feature>
<dbReference type="AlphaFoldDB" id="A0A317X6H9"/>
<dbReference type="GO" id="GO:0005524">
    <property type="term" value="F:ATP binding"/>
    <property type="evidence" value="ECO:0007669"/>
    <property type="project" value="InterPro"/>
</dbReference>
<dbReference type="InterPro" id="IPR000719">
    <property type="entry name" value="Prot_kinase_dom"/>
</dbReference>
<dbReference type="EMBL" id="MSFK01000005">
    <property type="protein sequence ID" value="PWY93935.1"/>
    <property type="molecule type" value="Genomic_DNA"/>
</dbReference>
<comment type="caution">
    <text evidence="2">The sequence shown here is derived from an EMBL/GenBank/DDBJ whole genome shotgun (WGS) entry which is preliminary data.</text>
</comment>
<evidence type="ECO:0000313" key="3">
    <source>
        <dbReference type="Proteomes" id="UP000246702"/>
    </source>
</evidence>
<dbReference type="RefSeq" id="XP_025470696.1">
    <property type="nucleotide sequence ID" value="XM_025609716.1"/>
</dbReference>